<evidence type="ECO:0000256" key="6">
    <source>
        <dbReference type="SAM" id="MobiDB-lite"/>
    </source>
</evidence>
<accession>A0A3P9L5J5</accession>
<evidence type="ECO:0000256" key="3">
    <source>
        <dbReference type="ARBA" id="ARBA00022989"/>
    </source>
</evidence>
<feature type="transmembrane region" description="Helical" evidence="7">
    <location>
        <begin position="488"/>
        <end position="508"/>
    </location>
</feature>
<keyword evidence="3 7" id="KW-1133">Transmembrane helix</keyword>
<dbReference type="InterPro" id="IPR057244">
    <property type="entry name" value="GAIN_B"/>
</dbReference>
<dbReference type="InterPro" id="IPR046338">
    <property type="entry name" value="GAIN_dom_sf"/>
</dbReference>
<name>A0A3P9L5J5_ORYLA</name>
<evidence type="ECO:0000256" key="2">
    <source>
        <dbReference type="ARBA" id="ARBA00022692"/>
    </source>
</evidence>
<evidence type="ECO:0000259" key="8">
    <source>
        <dbReference type="PROSITE" id="PS50221"/>
    </source>
</evidence>
<dbReference type="FunFam" id="1.20.1070.10:FF:000493">
    <property type="entry name" value="Adhesion G protein-coupled receptor G1"/>
    <property type="match status" value="1"/>
</dbReference>
<organism evidence="10 11">
    <name type="scientific">Oryzias latipes</name>
    <name type="common">Japanese rice fish</name>
    <name type="synonym">Japanese killifish</name>
    <dbReference type="NCBI Taxonomy" id="8090"/>
    <lineage>
        <taxon>Eukaryota</taxon>
        <taxon>Metazoa</taxon>
        <taxon>Chordata</taxon>
        <taxon>Craniata</taxon>
        <taxon>Vertebrata</taxon>
        <taxon>Euteleostomi</taxon>
        <taxon>Actinopterygii</taxon>
        <taxon>Neopterygii</taxon>
        <taxon>Teleostei</taxon>
        <taxon>Neoteleostei</taxon>
        <taxon>Acanthomorphata</taxon>
        <taxon>Ovalentaria</taxon>
        <taxon>Atherinomorphae</taxon>
        <taxon>Beloniformes</taxon>
        <taxon>Adrianichthyidae</taxon>
        <taxon>Oryziinae</taxon>
        <taxon>Oryzias</taxon>
    </lineage>
</organism>
<dbReference type="InterPro" id="IPR000832">
    <property type="entry name" value="GPCR_2_secretin-like"/>
</dbReference>
<proteinExistence type="predicted"/>
<dbReference type="InterPro" id="IPR017981">
    <property type="entry name" value="GPCR_2-like_7TM"/>
</dbReference>
<feature type="region of interest" description="Disordered" evidence="6">
    <location>
        <begin position="189"/>
        <end position="217"/>
    </location>
</feature>
<keyword evidence="2 7" id="KW-0812">Transmembrane</keyword>
<dbReference type="Gene3D" id="2.60.220.50">
    <property type="match status" value="1"/>
</dbReference>
<dbReference type="PANTHER" id="PTHR12011">
    <property type="entry name" value="ADHESION G-PROTEIN COUPLED RECEPTOR"/>
    <property type="match status" value="1"/>
</dbReference>
<feature type="transmembrane region" description="Helical" evidence="7">
    <location>
        <begin position="379"/>
        <end position="404"/>
    </location>
</feature>
<dbReference type="AlphaFoldDB" id="A0A3P9L5J5"/>
<evidence type="ECO:0000259" key="9">
    <source>
        <dbReference type="PROSITE" id="PS50261"/>
    </source>
</evidence>
<dbReference type="PRINTS" id="PR00249">
    <property type="entry name" value="GPCRSECRETIN"/>
</dbReference>
<reference key="1">
    <citation type="journal article" date="2007" name="Nature">
        <title>The medaka draft genome and insights into vertebrate genome evolution.</title>
        <authorList>
            <person name="Kasahara M."/>
            <person name="Naruse K."/>
            <person name="Sasaki S."/>
            <person name="Nakatani Y."/>
            <person name="Qu W."/>
            <person name="Ahsan B."/>
            <person name="Yamada T."/>
            <person name="Nagayasu Y."/>
            <person name="Doi K."/>
            <person name="Kasai Y."/>
            <person name="Jindo T."/>
            <person name="Kobayashi D."/>
            <person name="Shimada A."/>
            <person name="Toyoda A."/>
            <person name="Kuroki Y."/>
            <person name="Fujiyama A."/>
            <person name="Sasaki T."/>
            <person name="Shimizu A."/>
            <person name="Asakawa S."/>
            <person name="Shimizu N."/>
            <person name="Hashimoto S."/>
            <person name="Yang J."/>
            <person name="Lee Y."/>
            <person name="Matsushima K."/>
            <person name="Sugano S."/>
            <person name="Sakaizumi M."/>
            <person name="Narita T."/>
            <person name="Ohishi K."/>
            <person name="Haga S."/>
            <person name="Ohta F."/>
            <person name="Nomoto H."/>
            <person name="Nogata K."/>
            <person name="Morishita T."/>
            <person name="Endo T."/>
            <person name="Shin-I T."/>
            <person name="Takeda H."/>
            <person name="Morishita S."/>
            <person name="Kohara Y."/>
        </authorList>
    </citation>
    <scope>NUCLEOTIDE SEQUENCE [LARGE SCALE GENOMIC DNA]</scope>
    <source>
        <strain>Hd-rR</strain>
    </source>
</reference>
<feature type="transmembrane region" description="Helical" evidence="7">
    <location>
        <begin position="416"/>
        <end position="442"/>
    </location>
</feature>
<evidence type="ECO:0000313" key="11">
    <source>
        <dbReference type="Proteomes" id="UP000265180"/>
    </source>
</evidence>
<dbReference type="SMART" id="SM00303">
    <property type="entry name" value="GPS"/>
    <property type="match status" value="1"/>
</dbReference>
<reference evidence="10 11" key="2">
    <citation type="submission" date="2017-04" db="EMBL/GenBank/DDBJ databases">
        <title>CpG methylation of centromeres and impact of large insertions on vertebrate speciation.</title>
        <authorList>
            <person name="Ichikawa K."/>
            <person name="Yoshimura J."/>
            <person name="Morishita S."/>
        </authorList>
    </citation>
    <scope>NUCLEOTIDE SEQUENCE</scope>
    <source>
        <strain evidence="10 11">HNI</strain>
    </source>
</reference>
<evidence type="ECO:0000256" key="7">
    <source>
        <dbReference type="SAM" id="Phobius"/>
    </source>
</evidence>
<feature type="compositionally biased region" description="Basic and acidic residues" evidence="6">
    <location>
        <begin position="189"/>
        <end position="208"/>
    </location>
</feature>
<dbReference type="Proteomes" id="UP000265180">
    <property type="component" value="Chromosome 3"/>
</dbReference>
<feature type="transmembrane region" description="Helical" evidence="7">
    <location>
        <begin position="539"/>
        <end position="565"/>
    </location>
</feature>
<dbReference type="PROSITE" id="PS50221">
    <property type="entry name" value="GAIN_B"/>
    <property type="match status" value="1"/>
</dbReference>
<evidence type="ECO:0000256" key="4">
    <source>
        <dbReference type="ARBA" id="ARBA00023136"/>
    </source>
</evidence>
<comment type="subcellular location">
    <subcellularLocation>
        <location evidence="1">Membrane</location>
        <topology evidence="1">Multi-pass membrane protein</topology>
    </subcellularLocation>
</comment>
<dbReference type="GO" id="GO:0016020">
    <property type="term" value="C:membrane"/>
    <property type="evidence" value="ECO:0007669"/>
    <property type="project" value="UniProtKB-SubCell"/>
</dbReference>
<feature type="compositionally biased region" description="Low complexity" evidence="6">
    <location>
        <begin position="640"/>
        <end position="651"/>
    </location>
</feature>
<dbReference type="GO" id="GO:0004930">
    <property type="term" value="F:G protein-coupled receptor activity"/>
    <property type="evidence" value="ECO:0007669"/>
    <property type="project" value="InterPro"/>
</dbReference>
<dbReference type="Gene3D" id="1.20.1070.10">
    <property type="entry name" value="Rhodopsin 7-helix transmembrane proteins"/>
    <property type="match status" value="1"/>
</dbReference>
<feature type="region of interest" description="Disordered" evidence="6">
    <location>
        <begin position="640"/>
        <end position="662"/>
    </location>
</feature>
<protein>
    <submittedName>
        <fullName evidence="10">Adhesion G protein-coupled receptor G1</fullName>
    </submittedName>
</protein>
<feature type="transmembrane region" description="Helical" evidence="7">
    <location>
        <begin position="454"/>
        <end position="481"/>
    </location>
</feature>
<evidence type="ECO:0000313" key="10">
    <source>
        <dbReference type="Ensembl" id="ENSORLP00020015852.1"/>
    </source>
</evidence>
<dbReference type="Ensembl" id="ENSORLT00020023969.1">
    <property type="protein sequence ID" value="ENSORLP00020015834.1"/>
    <property type="gene ID" value="ENSORLG00020016865.1"/>
</dbReference>
<dbReference type="Pfam" id="PF00002">
    <property type="entry name" value="7tm_2"/>
    <property type="match status" value="1"/>
</dbReference>
<feature type="domain" description="G-protein coupled receptors family 2 profile 2" evidence="9">
    <location>
        <begin position="382"/>
        <end position="632"/>
    </location>
</feature>
<keyword evidence="4 7" id="KW-0472">Membrane</keyword>
<dbReference type="InterPro" id="IPR000203">
    <property type="entry name" value="GPS"/>
</dbReference>
<dbReference type="Ensembl" id="ENSORLT00020023976.1">
    <property type="protein sequence ID" value="ENSORLP00020015852.1"/>
    <property type="gene ID" value="ENSORLG00020016865.1"/>
</dbReference>
<dbReference type="PANTHER" id="PTHR12011:SF435">
    <property type="entry name" value="ADHESION G PROTEIN-COUPLED RECEPTOR G1-RELATED"/>
    <property type="match status" value="1"/>
</dbReference>
<dbReference type="GO" id="GO:0007166">
    <property type="term" value="P:cell surface receptor signaling pathway"/>
    <property type="evidence" value="ECO:0007669"/>
    <property type="project" value="InterPro"/>
</dbReference>
<sequence length="662" mass="74111">MKEMRLTDPLKNVFVFIVLLSKGLCENDLFLSFCGTWHHGNTALNLNVNISTGCNEMLISANENSMSISGQITAHCTNADVIPLNQYGLDTEQDTDFCVKWEPLLDMLLLQVGGRTLTLCWPTRPRDSCCTDLSNGQNGNISRYGIKKGSVRGDLLTDKTLSTYSFTGQSTSYAKLCFQAAQSDLESSHLTERPCAHRSEKELKKADPRGFSVESPVKAGSSSKPVVSVYIPPAVGKRTLKARSKLVVTFYNSTVFQEVHDKVKLLKEVVEITVENELIVDLSEPVKMDFHHDAVSRYPRICVSWDTRKGQNSSTFFMDGCADIKTCSVLLRADPLQMNWLKDGCVTNEKGPKHTECLCNHLTYFSVMVQMEPQPMRHLLALTAITSVGCAVSFISCVALIVLLCRKKRCSKEQSLPIHLGLTCSLALLSLLFFFTGVLANVGGESVCVWVGALLHYALLSSLTWMGIEVFHTFWLVYMVFKPCPKLYVWNLIGFALPVLPVVVLLAVGDIYGLREVFSTSDPPEAFRMCWMKVSHQALLAQGFTTMTVLALLVSSGMVILFLVFREIRTRDEWKQRRVAFLSIWGLSCLFGSTWCLIFLDFEPLSDFIHFLFCILNSFQGFFLMLRFCLLNWMRKQAKGSGLSSTSSGSTRQHMLQAQDKS</sequence>
<dbReference type="PROSITE" id="PS50261">
    <property type="entry name" value="G_PROTEIN_RECEP_F2_4"/>
    <property type="match status" value="1"/>
</dbReference>
<evidence type="ECO:0000256" key="5">
    <source>
        <dbReference type="ARBA" id="ARBA00023157"/>
    </source>
</evidence>
<feature type="domain" description="GAIN-B" evidence="8">
    <location>
        <begin position="207"/>
        <end position="375"/>
    </location>
</feature>
<feature type="transmembrane region" description="Helical" evidence="7">
    <location>
        <begin position="608"/>
        <end position="630"/>
    </location>
</feature>
<evidence type="ECO:0000256" key="1">
    <source>
        <dbReference type="ARBA" id="ARBA00004141"/>
    </source>
</evidence>
<reference evidence="10" key="3">
    <citation type="submission" date="2025-05" db="UniProtKB">
        <authorList>
            <consortium name="Ensembl"/>
        </authorList>
    </citation>
    <scope>IDENTIFICATION</scope>
    <source>
        <strain evidence="10">HNI</strain>
    </source>
</reference>
<dbReference type="Pfam" id="PF01825">
    <property type="entry name" value="GPS"/>
    <property type="match status" value="1"/>
</dbReference>
<keyword evidence="5" id="KW-1015">Disulfide bond</keyword>
<feature type="transmembrane region" description="Helical" evidence="7">
    <location>
        <begin position="579"/>
        <end position="602"/>
    </location>
</feature>